<dbReference type="Proteomes" id="UP000648908">
    <property type="component" value="Unassembled WGS sequence"/>
</dbReference>
<protein>
    <submittedName>
        <fullName evidence="1">Uncharacterized protein</fullName>
    </submittedName>
</protein>
<comment type="caution">
    <text evidence="1">The sequence shown here is derived from an EMBL/GenBank/DDBJ whole genome shotgun (WGS) entry which is preliminary data.</text>
</comment>
<organism evidence="1 2">
    <name type="scientific">Szabonella alba</name>
    <dbReference type="NCBI Taxonomy" id="2804194"/>
    <lineage>
        <taxon>Bacteria</taxon>
        <taxon>Pseudomonadati</taxon>
        <taxon>Pseudomonadota</taxon>
        <taxon>Alphaproteobacteria</taxon>
        <taxon>Rhodobacterales</taxon>
        <taxon>Paracoccaceae</taxon>
        <taxon>Szabonella</taxon>
    </lineage>
</organism>
<accession>A0A8K0V940</accession>
<dbReference type="AlphaFoldDB" id="A0A8K0V940"/>
<evidence type="ECO:0000313" key="2">
    <source>
        <dbReference type="Proteomes" id="UP000648908"/>
    </source>
</evidence>
<evidence type="ECO:0000313" key="1">
    <source>
        <dbReference type="EMBL" id="MBL4917752.1"/>
    </source>
</evidence>
<keyword evidence="2" id="KW-1185">Reference proteome</keyword>
<dbReference type="EMBL" id="JAESVN010000004">
    <property type="protein sequence ID" value="MBL4917752.1"/>
    <property type="molecule type" value="Genomic_DNA"/>
</dbReference>
<proteinExistence type="predicted"/>
<gene>
    <name evidence="1" type="ORF">JL811_11020</name>
</gene>
<dbReference type="RefSeq" id="WP_202688678.1">
    <property type="nucleotide sequence ID" value="NZ_JAESVN010000004.1"/>
</dbReference>
<name>A0A8K0V940_9RHOB</name>
<sequence length="78" mass="9100">MTTLELDEILTMRWPGVLRRVMGDAEADGFARGFARSIARHGKRRGWMPSQKQERIMRQMLDEYGGAFEPDMELIEKE</sequence>
<reference evidence="1" key="1">
    <citation type="submission" date="2021-01" db="EMBL/GenBank/DDBJ databases">
        <title>Tabrizicola alba sp. nov. a motile alkaliphilic bacterium isolated from a soda lake.</title>
        <authorList>
            <person name="Szuroczki S."/>
            <person name="Abbaszade G."/>
            <person name="Schumann P."/>
            <person name="Toth E."/>
        </authorList>
    </citation>
    <scope>NUCLEOTIDE SEQUENCE</scope>
    <source>
        <strain evidence="1">DMG-N-6</strain>
    </source>
</reference>